<dbReference type="Proteomes" id="UP000199101">
    <property type="component" value="Unassembled WGS sequence"/>
</dbReference>
<dbReference type="EMBL" id="FMAG01000001">
    <property type="protein sequence ID" value="SCB07585.1"/>
    <property type="molecule type" value="Genomic_DNA"/>
</dbReference>
<evidence type="ECO:0000313" key="2">
    <source>
        <dbReference type="EMBL" id="SCB07585.1"/>
    </source>
</evidence>
<accession>A0A1C3TWS4</accession>
<sequence>MALIGINLINNGTTTIDSSNAGTPSDSIQLNLVANGTVIVDGVDVDISSIVGIGAASNTTIKAVSGANVKINAGLANVGAASTYTYAIGANSSITADVGLLTADLLNGATVDFAGANGSGLFAYHPGGIYLSLPAPPNVVNVQSGDRIEVVGSNVVSQAGNTITFFGGLLNAIPFGSYTIPTGVTYTYDANADSLTFTSCFLRGTLIRTPEGDTPVEDLRAGDLVVTHKGVAEIKWVGRRRIDPKAIDRPRDTLPVRIQAGALAENVPSRDLYVSPDRCMFLEESLIPAKFLLNGTTITQETTLVPFEYYHIELEQHSIILAEGAQTETYLALGGRMSFLEPGVLRFGSFANTATRTWNDWCYPPVYAGRVLQQARISIERRAVEMGYRVREAEAS</sequence>
<proteinExistence type="predicted"/>
<dbReference type="AlphaFoldDB" id="A0A1C3TWS4"/>
<protein>
    <submittedName>
        <fullName evidence="2">Hint domain-containing protein</fullName>
    </submittedName>
</protein>
<dbReference type="SUPFAM" id="SSF51294">
    <property type="entry name" value="Hedgehog/intein (Hint) domain"/>
    <property type="match status" value="1"/>
</dbReference>
<dbReference type="InterPro" id="IPR028992">
    <property type="entry name" value="Hedgehog/Intein_dom"/>
</dbReference>
<name>A0A1C3TWS4_9HYPH</name>
<reference evidence="3" key="1">
    <citation type="submission" date="2016-08" db="EMBL/GenBank/DDBJ databases">
        <authorList>
            <person name="Varghese N."/>
            <person name="Submissions Spin"/>
        </authorList>
    </citation>
    <scope>NUCLEOTIDE SEQUENCE [LARGE SCALE GENOMIC DNA]</scope>
    <source>
        <strain evidence="3">HAMBI 2975</strain>
    </source>
</reference>
<dbReference type="Pfam" id="PF13403">
    <property type="entry name" value="Hint_2"/>
    <property type="match status" value="1"/>
</dbReference>
<dbReference type="STRING" id="410764.GA0061103_1107"/>
<feature type="domain" description="Hedgehog/Intein (Hint)" evidence="1">
    <location>
        <begin position="200"/>
        <end position="331"/>
    </location>
</feature>
<dbReference type="InterPro" id="IPR036844">
    <property type="entry name" value="Hint_dom_sf"/>
</dbReference>
<dbReference type="RefSeq" id="WP_092706045.1">
    <property type="nucleotide sequence ID" value="NZ_FMAG01000001.1"/>
</dbReference>
<keyword evidence="3" id="KW-1185">Reference proteome</keyword>
<evidence type="ECO:0000313" key="3">
    <source>
        <dbReference type="Proteomes" id="UP000199101"/>
    </source>
</evidence>
<organism evidence="2 3">
    <name type="scientific">Rhizobium multihospitium</name>
    <dbReference type="NCBI Taxonomy" id="410764"/>
    <lineage>
        <taxon>Bacteria</taxon>
        <taxon>Pseudomonadati</taxon>
        <taxon>Pseudomonadota</taxon>
        <taxon>Alphaproteobacteria</taxon>
        <taxon>Hyphomicrobiales</taxon>
        <taxon>Rhizobiaceae</taxon>
        <taxon>Rhizobium/Agrobacterium group</taxon>
        <taxon>Rhizobium</taxon>
    </lineage>
</organism>
<dbReference type="Gene3D" id="2.170.16.10">
    <property type="entry name" value="Hedgehog/Intein (Hint) domain"/>
    <property type="match status" value="1"/>
</dbReference>
<gene>
    <name evidence="2" type="ORF">GA0061103_1107</name>
</gene>
<evidence type="ECO:0000259" key="1">
    <source>
        <dbReference type="Pfam" id="PF13403"/>
    </source>
</evidence>
<dbReference type="OrthoDB" id="6305173at2"/>